<dbReference type="PROSITE" id="PS00723">
    <property type="entry name" value="POLYPRENYL_SYNTHASE_1"/>
    <property type="match status" value="1"/>
</dbReference>
<keyword evidence="3 6" id="KW-0808">Transferase</keyword>
<accession>A0A1D7ZUQ2</accession>
<keyword evidence="4" id="KW-0479">Metal-binding</keyword>
<dbReference type="GO" id="GO:0008299">
    <property type="term" value="P:isoprenoid biosynthetic process"/>
    <property type="evidence" value="ECO:0007669"/>
    <property type="project" value="InterPro"/>
</dbReference>
<dbReference type="SFLD" id="SFLDS00005">
    <property type="entry name" value="Isoprenoid_Synthase_Type_I"/>
    <property type="match status" value="1"/>
</dbReference>
<keyword evidence="5" id="KW-0460">Magnesium</keyword>
<proteinExistence type="inferred from homology"/>
<dbReference type="PROSITE" id="PS00444">
    <property type="entry name" value="POLYPRENYL_SYNTHASE_2"/>
    <property type="match status" value="1"/>
</dbReference>
<name>A0A1D7ZUQ2_LIMFE</name>
<comment type="cofactor">
    <cofactor evidence="1">
        <name>Mg(2+)</name>
        <dbReference type="ChEBI" id="CHEBI:18420"/>
    </cofactor>
</comment>
<dbReference type="InterPro" id="IPR033749">
    <property type="entry name" value="Polyprenyl_synt_CS"/>
</dbReference>
<dbReference type="InterPro" id="IPR000092">
    <property type="entry name" value="Polyprenyl_synt"/>
</dbReference>
<evidence type="ECO:0000256" key="6">
    <source>
        <dbReference type="RuleBase" id="RU004466"/>
    </source>
</evidence>
<evidence type="ECO:0000256" key="4">
    <source>
        <dbReference type="ARBA" id="ARBA00022723"/>
    </source>
</evidence>
<dbReference type="PANTHER" id="PTHR12001:SF69">
    <property type="entry name" value="ALL TRANS-POLYPRENYL-DIPHOSPHATE SYNTHASE PDSS1"/>
    <property type="match status" value="1"/>
</dbReference>
<organism evidence="7 8">
    <name type="scientific">Limosilactobacillus fermentum</name>
    <name type="common">Lactobacillus fermentum</name>
    <dbReference type="NCBI Taxonomy" id="1613"/>
    <lineage>
        <taxon>Bacteria</taxon>
        <taxon>Bacillati</taxon>
        <taxon>Bacillota</taxon>
        <taxon>Bacilli</taxon>
        <taxon>Lactobacillales</taxon>
        <taxon>Lactobacillaceae</taxon>
        <taxon>Limosilactobacillus</taxon>
    </lineage>
</organism>
<dbReference type="PANTHER" id="PTHR12001">
    <property type="entry name" value="GERANYLGERANYL PYROPHOSPHATE SYNTHASE"/>
    <property type="match status" value="1"/>
</dbReference>
<evidence type="ECO:0000256" key="3">
    <source>
        <dbReference type="ARBA" id="ARBA00022679"/>
    </source>
</evidence>
<dbReference type="CDD" id="cd00685">
    <property type="entry name" value="Trans_IPPS_HT"/>
    <property type="match status" value="1"/>
</dbReference>
<dbReference type="Pfam" id="PF00348">
    <property type="entry name" value="polyprenyl_synt"/>
    <property type="match status" value="1"/>
</dbReference>
<evidence type="ECO:0000256" key="5">
    <source>
        <dbReference type="ARBA" id="ARBA00022842"/>
    </source>
</evidence>
<gene>
    <name evidence="7" type="ORF">LACFE_CDS0106</name>
</gene>
<evidence type="ECO:0000256" key="2">
    <source>
        <dbReference type="ARBA" id="ARBA00006706"/>
    </source>
</evidence>
<dbReference type="InterPro" id="IPR008949">
    <property type="entry name" value="Isoprenoid_synthase_dom_sf"/>
</dbReference>
<evidence type="ECO:0000256" key="1">
    <source>
        <dbReference type="ARBA" id="ARBA00001946"/>
    </source>
</evidence>
<dbReference type="PATRIC" id="fig|1613.112.peg.114"/>
<dbReference type="EMBL" id="CP017151">
    <property type="protein sequence ID" value="AOR73587.1"/>
    <property type="molecule type" value="Genomic_DNA"/>
</dbReference>
<protein>
    <submittedName>
        <fullName evidence="7">Polyprenyl synthase</fullName>
    </submittedName>
</protein>
<dbReference type="Gene3D" id="1.10.600.10">
    <property type="entry name" value="Farnesyl Diphosphate Synthase"/>
    <property type="match status" value="1"/>
</dbReference>
<sequence>MNLKGNLMMKQTHFPHNPELNRALLAVSDLMAARIKTKDGQLESALQKMATNGGKFLRPAFFWLFASLTGQPQPEQRDRLIKLATSIEVLHMATLIHDDIIDDSPERRGRISIQAEFGKDVAVYSGDYLFTIFFDLITTTTATTPFLTTNAQIMHRILSGELGQMADRFKQDQTFLSYLRNINGKTAALFSLAASEGAYFGGADQRTVALAKRIGQNVGIAFQILDDILDYSSGDQLNKPVLEDLATGVYSLPLLLAIQANSAAFKPLLDKGRLMSEADMQLVRQLVLENGGVEQARQLATAFTKKAEVEINQLPAGSSRRALTKLCQRLLKRSS</sequence>
<comment type="similarity">
    <text evidence="2 6">Belongs to the FPP/GGPP synthase family.</text>
</comment>
<evidence type="ECO:0000313" key="8">
    <source>
        <dbReference type="Proteomes" id="UP000094714"/>
    </source>
</evidence>
<reference evidence="7 8" key="1">
    <citation type="submission" date="2016-09" db="EMBL/GenBank/DDBJ databases">
        <title>Genome Sequence of the Lactobacillus fermentum strain NCC2970 (CNCM I-5068).</title>
        <authorList>
            <person name="Barretto C."/>
            <person name="Ngom-Bru C."/>
            <person name="Genevaz A."/>
            <person name="Fournier C."/>
            <person name="Moine D."/>
            <person name="Kassam M."/>
            <person name="Iltis A."/>
            <person name="Sagory-Zalkind P."/>
            <person name="Faucherand G."/>
            <person name="Descombes P."/>
            <person name="Duboux S."/>
        </authorList>
    </citation>
    <scope>NUCLEOTIDE SEQUENCE [LARGE SCALE GENOMIC DNA]</scope>
    <source>
        <strain evidence="7 8">NCC2970</strain>
    </source>
</reference>
<dbReference type="SUPFAM" id="SSF48576">
    <property type="entry name" value="Terpenoid synthases"/>
    <property type="match status" value="1"/>
</dbReference>
<evidence type="ECO:0000313" key="7">
    <source>
        <dbReference type="EMBL" id="AOR73587.1"/>
    </source>
</evidence>
<dbReference type="GO" id="GO:0046872">
    <property type="term" value="F:metal ion binding"/>
    <property type="evidence" value="ECO:0007669"/>
    <property type="project" value="UniProtKB-KW"/>
</dbReference>
<dbReference type="GO" id="GO:0004659">
    <property type="term" value="F:prenyltransferase activity"/>
    <property type="evidence" value="ECO:0007669"/>
    <property type="project" value="InterPro"/>
</dbReference>
<dbReference type="AlphaFoldDB" id="A0A1D7ZUQ2"/>
<dbReference type="Proteomes" id="UP000094714">
    <property type="component" value="Chromosome"/>
</dbReference>